<evidence type="ECO:0000256" key="4">
    <source>
        <dbReference type="ARBA" id="ARBA00023125"/>
    </source>
</evidence>
<dbReference type="PANTHER" id="PTHR33238">
    <property type="entry name" value="IRON (METAL) DEPENDENT REPRESSOR, DTXR FAMILY"/>
    <property type="match status" value="1"/>
</dbReference>
<dbReference type="SUPFAM" id="SSF47979">
    <property type="entry name" value="Iron-dependent repressor protein, dimerization domain"/>
    <property type="match status" value="1"/>
</dbReference>
<dbReference type="GO" id="GO:0046914">
    <property type="term" value="F:transition metal ion binding"/>
    <property type="evidence" value="ECO:0007669"/>
    <property type="project" value="InterPro"/>
</dbReference>
<dbReference type="InterPro" id="IPR050536">
    <property type="entry name" value="DtxR_MntR_Metal-Reg"/>
</dbReference>
<accession>I4C4H4</accession>
<dbReference type="GO" id="GO:0003700">
    <property type="term" value="F:DNA-binding transcription factor activity"/>
    <property type="evidence" value="ECO:0007669"/>
    <property type="project" value="InterPro"/>
</dbReference>
<dbReference type="AlphaFoldDB" id="I4C4H4"/>
<dbReference type="eggNOG" id="COG1321">
    <property type="taxonomic scope" value="Bacteria"/>
</dbReference>
<dbReference type="EMBL" id="CP003360">
    <property type="protein sequence ID" value="AFM24465.1"/>
    <property type="molecule type" value="Genomic_DNA"/>
</dbReference>
<dbReference type="PANTHER" id="PTHR33238:SF7">
    <property type="entry name" value="IRON-DEPENDENT TRANSCRIPTIONAL REGULATOR"/>
    <property type="match status" value="1"/>
</dbReference>
<dbReference type="SMART" id="SM00899">
    <property type="entry name" value="FeoA"/>
    <property type="match status" value="1"/>
</dbReference>
<keyword evidence="3" id="KW-0805">Transcription regulation</keyword>
<keyword evidence="4" id="KW-0238">DNA-binding</keyword>
<dbReference type="InterPro" id="IPR007167">
    <property type="entry name" value="Fe-transptr_FeoA-like"/>
</dbReference>
<dbReference type="InterPro" id="IPR022687">
    <property type="entry name" value="HTH_DTXR"/>
</dbReference>
<comment type="similarity">
    <text evidence="1">Belongs to the DtxR/MntR family.</text>
</comment>
<evidence type="ECO:0000256" key="6">
    <source>
        <dbReference type="ARBA" id="ARBA00025185"/>
    </source>
</evidence>
<dbReference type="InterPro" id="IPR038157">
    <property type="entry name" value="FeoA_core_dom"/>
</dbReference>
<dbReference type="SUPFAM" id="SSF46785">
    <property type="entry name" value="Winged helix' DNA-binding domain"/>
    <property type="match status" value="1"/>
</dbReference>
<evidence type="ECO:0000256" key="3">
    <source>
        <dbReference type="ARBA" id="ARBA00023015"/>
    </source>
</evidence>
<evidence type="ECO:0000313" key="8">
    <source>
        <dbReference type="EMBL" id="AFM24465.1"/>
    </source>
</evidence>
<evidence type="ECO:0000259" key="7">
    <source>
        <dbReference type="PROSITE" id="PS50944"/>
    </source>
</evidence>
<evidence type="ECO:0000313" key="9">
    <source>
        <dbReference type="Proteomes" id="UP000006055"/>
    </source>
</evidence>
<feature type="domain" description="HTH dtxR-type" evidence="7">
    <location>
        <begin position="9"/>
        <end position="70"/>
    </location>
</feature>
<dbReference type="SMART" id="SM00529">
    <property type="entry name" value="HTH_DTXR"/>
    <property type="match status" value="1"/>
</dbReference>
<dbReference type="Proteomes" id="UP000006055">
    <property type="component" value="Chromosome"/>
</dbReference>
<dbReference type="GO" id="GO:0003677">
    <property type="term" value="F:DNA binding"/>
    <property type="evidence" value="ECO:0007669"/>
    <property type="project" value="UniProtKB-KW"/>
</dbReference>
<dbReference type="InterPro" id="IPR036390">
    <property type="entry name" value="WH_DNA-bd_sf"/>
</dbReference>
<keyword evidence="5" id="KW-0804">Transcription</keyword>
<comment type="function">
    <text evidence="6">In the presence of manganese, represses expression of mntH and mntS. Up-regulates expression of mntP.</text>
</comment>
<proteinExistence type="inferred from homology"/>
<dbReference type="STRING" id="706587.Desti_1755"/>
<dbReference type="InterPro" id="IPR001367">
    <property type="entry name" value="Fe_dep_repressor"/>
</dbReference>
<dbReference type="Pfam" id="PF01325">
    <property type="entry name" value="Fe_dep_repress"/>
    <property type="match status" value="1"/>
</dbReference>
<evidence type="ECO:0000256" key="5">
    <source>
        <dbReference type="ARBA" id="ARBA00023163"/>
    </source>
</evidence>
<evidence type="ECO:0000256" key="1">
    <source>
        <dbReference type="ARBA" id="ARBA00007871"/>
    </source>
</evidence>
<gene>
    <name evidence="8" type="ordered locus">Desti_1755</name>
</gene>
<reference evidence="9" key="1">
    <citation type="submission" date="2012-06" db="EMBL/GenBank/DDBJ databases">
        <title>Complete sequence of chromosome of Desulfomonile tiedjei DSM 6799.</title>
        <authorList>
            <person name="Lucas S."/>
            <person name="Copeland A."/>
            <person name="Lapidus A."/>
            <person name="Glavina del Rio T."/>
            <person name="Dalin E."/>
            <person name="Tice H."/>
            <person name="Bruce D."/>
            <person name="Goodwin L."/>
            <person name="Pitluck S."/>
            <person name="Peters L."/>
            <person name="Ovchinnikova G."/>
            <person name="Zeytun A."/>
            <person name="Lu M."/>
            <person name="Kyrpides N."/>
            <person name="Mavromatis K."/>
            <person name="Ivanova N."/>
            <person name="Brettin T."/>
            <person name="Detter J.C."/>
            <person name="Han C."/>
            <person name="Larimer F."/>
            <person name="Land M."/>
            <person name="Hauser L."/>
            <person name="Markowitz V."/>
            <person name="Cheng J.-F."/>
            <person name="Hugenholtz P."/>
            <person name="Woyke T."/>
            <person name="Wu D."/>
            <person name="Spring S."/>
            <person name="Schroeder M."/>
            <person name="Brambilla E."/>
            <person name="Klenk H.-P."/>
            <person name="Eisen J.A."/>
        </authorList>
    </citation>
    <scope>NUCLEOTIDE SEQUENCE [LARGE SCALE GENOMIC DNA]</scope>
    <source>
        <strain evidence="9">ATCC 49306 / DSM 6799 / DCB-1</strain>
    </source>
</reference>
<organism evidence="8 9">
    <name type="scientific">Desulfomonile tiedjei (strain ATCC 49306 / DSM 6799 / DCB-1)</name>
    <dbReference type="NCBI Taxonomy" id="706587"/>
    <lineage>
        <taxon>Bacteria</taxon>
        <taxon>Pseudomonadati</taxon>
        <taxon>Thermodesulfobacteriota</taxon>
        <taxon>Desulfomonilia</taxon>
        <taxon>Desulfomonilales</taxon>
        <taxon>Desulfomonilaceae</taxon>
        <taxon>Desulfomonile</taxon>
    </lineage>
</organism>
<dbReference type="PROSITE" id="PS50944">
    <property type="entry name" value="HTH_DTXR"/>
    <property type="match status" value="1"/>
</dbReference>
<dbReference type="InterPro" id="IPR000835">
    <property type="entry name" value="HTH_MarR-typ"/>
</dbReference>
<dbReference type="RefSeq" id="WP_014809611.1">
    <property type="nucleotide sequence ID" value="NC_018025.1"/>
</dbReference>
<dbReference type="GO" id="GO:0046983">
    <property type="term" value="F:protein dimerization activity"/>
    <property type="evidence" value="ECO:0007669"/>
    <property type="project" value="InterPro"/>
</dbReference>
<dbReference type="KEGG" id="dti:Desti_1755"/>
<dbReference type="Pfam" id="PF04023">
    <property type="entry name" value="FeoA"/>
    <property type="match status" value="1"/>
</dbReference>
<dbReference type="Gene3D" id="2.30.30.90">
    <property type="match status" value="1"/>
</dbReference>
<name>I4C4H4_DESTA</name>
<dbReference type="InterPro" id="IPR022689">
    <property type="entry name" value="Iron_dep_repressor"/>
</dbReference>
<sequence>MESAPPLDLTSAMEDYLEAIYHLEQERRIARVRDIAKRLNVKMSSVSAALKILASRGLIRYDPHQFITLTDIGITKAEEIVRKHEVLKRFLVRVLQVGENVAEDNACRIEHHLDPEVIEKLTRFVEFIEMCPVDQTRWHENRADTCDDCTPCLEKAQRRLTDRQRAQQAAIQGGMTLAEAVPGSQVMIESVKGTAKFRKNIALQGLDTGVIVEVEEKNDSGGLRINTKGYHVSISGDDAPKICIKPI</sequence>
<dbReference type="HOGENOM" id="CLU_069532_0_1_7"/>
<evidence type="ECO:0000256" key="2">
    <source>
        <dbReference type="ARBA" id="ARBA00022386"/>
    </source>
</evidence>
<dbReference type="SMART" id="SM00347">
    <property type="entry name" value="HTH_MARR"/>
    <property type="match status" value="1"/>
</dbReference>
<dbReference type="InterPro" id="IPR036421">
    <property type="entry name" value="Fe_dep_repressor_sf"/>
</dbReference>
<dbReference type="Pfam" id="PF02742">
    <property type="entry name" value="Fe_dep_repr_C"/>
    <property type="match status" value="1"/>
</dbReference>
<keyword evidence="9" id="KW-1185">Reference proteome</keyword>
<dbReference type="Gene3D" id="1.10.60.10">
    <property type="entry name" value="Iron dependent repressor, metal binding and dimerisation domain"/>
    <property type="match status" value="1"/>
</dbReference>
<dbReference type="OrthoDB" id="9791355at2"/>
<dbReference type="InterPro" id="IPR036388">
    <property type="entry name" value="WH-like_DNA-bd_sf"/>
</dbReference>
<protein>
    <recommendedName>
        <fullName evidence="2">Transcriptional regulator MntR</fullName>
    </recommendedName>
</protein>
<dbReference type="Gene3D" id="1.10.10.10">
    <property type="entry name" value="Winged helix-like DNA-binding domain superfamily/Winged helix DNA-binding domain"/>
    <property type="match status" value="1"/>
</dbReference>